<keyword evidence="2" id="KW-1185">Reference proteome</keyword>
<gene>
    <name evidence="1" type="ORF">CSOJ01_15826</name>
</gene>
<dbReference type="AlphaFoldDB" id="A0A8H6ILW9"/>
<sequence>MCHQITELYSECRCFYYQHDIDRCASGGLPGHGVYKRTILVGHACHNHSQSTGNTSASEGR</sequence>
<reference evidence="1 2" key="1">
    <citation type="journal article" date="2020" name="Phytopathology">
        <title>Genome Sequence Resources of Colletotrichum truncatum, C. plurivorum, C. musicola, and C. sojae: Four Species Pathogenic to Soybean (Glycine max).</title>
        <authorList>
            <person name="Rogerio F."/>
            <person name="Boufleur T.R."/>
            <person name="Ciampi-Guillardi M."/>
            <person name="Sukno S.A."/>
            <person name="Thon M.R."/>
            <person name="Massola Junior N.S."/>
            <person name="Baroncelli R."/>
        </authorList>
    </citation>
    <scope>NUCLEOTIDE SEQUENCE [LARGE SCALE GENOMIC DNA]</scope>
    <source>
        <strain evidence="1 2">LFN0009</strain>
    </source>
</reference>
<name>A0A8H6ILW9_9PEZI</name>
<evidence type="ECO:0000313" key="2">
    <source>
        <dbReference type="Proteomes" id="UP000652219"/>
    </source>
</evidence>
<accession>A0A8H6ILW9</accession>
<proteinExistence type="predicted"/>
<dbReference type="Proteomes" id="UP000652219">
    <property type="component" value="Unassembled WGS sequence"/>
</dbReference>
<protein>
    <submittedName>
        <fullName evidence="1">Uncharacterized protein</fullName>
    </submittedName>
</protein>
<comment type="caution">
    <text evidence="1">The sequence shown here is derived from an EMBL/GenBank/DDBJ whole genome shotgun (WGS) entry which is preliminary data.</text>
</comment>
<evidence type="ECO:0000313" key="1">
    <source>
        <dbReference type="EMBL" id="KAF6783892.1"/>
    </source>
</evidence>
<organism evidence="1 2">
    <name type="scientific">Colletotrichum sojae</name>
    <dbReference type="NCBI Taxonomy" id="2175907"/>
    <lineage>
        <taxon>Eukaryota</taxon>
        <taxon>Fungi</taxon>
        <taxon>Dikarya</taxon>
        <taxon>Ascomycota</taxon>
        <taxon>Pezizomycotina</taxon>
        <taxon>Sordariomycetes</taxon>
        <taxon>Hypocreomycetidae</taxon>
        <taxon>Glomerellales</taxon>
        <taxon>Glomerellaceae</taxon>
        <taxon>Colletotrichum</taxon>
        <taxon>Colletotrichum orchidearum species complex</taxon>
    </lineage>
</organism>
<dbReference type="EMBL" id="WIGN01000783">
    <property type="protein sequence ID" value="KAF6783892.1"/>
    <property type="molecule type" value="Genomic_DNA"/>
</dbReference>